<keyword evidence="3" id="KW-1185">Reference proteome</keyword>
<accession>I4DBR1</accession>
<gene>
    <name evidence="2" type="ordered locus">Desaci_4391</name>
</gene>
<keyword evidence="1" id="KW-0472">Membrane</keyword>
<dbReference type="KEGG" id="dai:Desaci_4391"/>
<name>I4DBR1_DESAJ</name>
<organism evidence="2 3">
    <name type="scientific">Desulfosporosinus acidiphilus (strain DSM 22704 / JCM 16185 / SJ4)</name>
    <dbReference type="NCBI Taxonomy" id="646529"/>
    <lineage>
        <taxon>Bacteria</taxon>
        <taxon>Bacillati</taxon>
        <taxon>Bacillota</taxon>
        <taxon>Clostridia</taxon>
        <taxon>Eubacteriales</taxon>
        <taxon>Desulfitobacteriaceae</taxon>
        <taxon>Desulfosporosinus</taxon>
    </lineage>
</organism>
<keyword evidence="1" id="KW-1133">Transmembrane helix</keyword>
<dbReference type="AlphaFoldDB" id="I4DBR1"/>
<protein>
    <submittedName>
        <fullName evidence="2">Uncharacterized protein</fullName>
    </submittedName>
</protein>
<sequence length="95" mass="10470">MPLFNWFKNGCSKPPLPNRPTSVSSEAWDYGFKRLVPILQSPPVGAGILAISFFFFIAFFSNILLAQVSLKTLGIAVTVTTFSLMAMVVLILFLL</sequence>
<feature type="transmembrane region" description="Helical" evidence="1">
    <location>
        <begin position="44"/>
        <end position="66"/>
    </location>
</feature>
<proteinExistence type="predicted"/>
<evidence type="ECO:0000313" key="2">
    <source>
        <dbReference type="EMBL" id="AFM43235.1"/>
    </source>
</evidence>
<dbReference type="Proteomes" id="UP000002892">
    <property type="component" value="Chromosome"/>
</dbReference>
<keyword evidence="1" id="KW-0812">Transmembrane</keyword>
<dbReference type="HOGENOM" id="CLU_170183_0_0_9"/>
<dbReference type="EMBL" id="CP003639">
    <property type="protein sequence ID" value="AFM43235.1"/>
    <property type="molecule type" value="Genomic_DNA"/>
</dbReference>
<evidence type="ECO:0000313" key="3">
    <source>
        <dbReference type="Proteomes" id="UP000002892"/>
    </source>
</evidence>
<feature type="transmembrane region" description="Helical" evidence="1">
    <location>
        <begin position="73"/>
        <end position="94"/>
    </location>
</feature>
<dbReference type="STRING" id="646529.Desaci_4391"/>
<reference evidence="2 3" key="1">
    <citation type="journal article" date="2012" name="J. Bacteriol.">
        <title>Complete genome sequences of Desulfosporosinus orientis DSM765T, Desulfosporosinus youngiae DSM17734T, Desulfosporosinus meridiei DSM13257T, and Desulfosporosinus acidiphilus DSM22704T.</title>
        <authorList>
            <person name="Pester M."/>
            <person name="Brambilla E."/>
            <person name="Alazard D."/>
            <person name="Rattei T."/>
            <person name="Weinmaier T."/>
            <person name="Han J."/>
            <person name="Lucas S."/>
            <person name="Lapidus A."/>
            <person name="Cheng J.F."/>
            <person name="Goodwin L."/>
            <person name="Pitluck S."/>
            <person name="Peters L."/>
            <person name="Ovchinnikova G."/>
            <person name="Teshima H."/>
            <person name="Detter J.C."/>
            <person name="Han C.S."/>
            <person name="Tapia R."/>
            <person name="Land M.L."/>
            <person name="Hauser L."/>
            <person name="Kyrpides N.C."/>
            <person name="Ivanova N.N."/>
            <person name="Pagani I."/>
            <person name="Huntmann M."/>
            <person name="Wei C.L."/>
            <person name="Davenport K.W."/>
            <person name="Daligault H."/>
            <person name="Chain P.S."/>
            <person name="Chen A."/>
            <person name="Mavromatis K."/>
            <person name="Markowitz V."/>
            <person name="Szeto E."/>
            <person name="Mikhailova N."/>
            <person name="Pati A."/>
            <person name="Wagner M."/>
            <person name="Woyke T."/>
            <person name="Ollivier B."/>
            <person name="Klenk H.P."/>
            <person name="Spring S."/>
            <person name="Loy A."/>
        </authorList>
    </citation>
    <scope>NUCLEOTIDE SEQUENCE [LARGE SCALE GENOMIC DNA]</scope>
    <source>
        <strain evidence="3">DSM 22704 / JCM 16185 / SJ4</strain>
    </source>
</reference>
<evidence type="ECO:0000256" key="1">
    <source>
        <dbReference type="SAM" id="Phobius"/>
    </source>
</evidence>